<evidence type="ECO:0000313" key="8">
    <source>
        <dbReference type="Proteomes" id="UP000178885"/>
    </source>
</evidence>
<evidence type="ECO:0000256" key="1">
    <source>
        <dbReference type="ARBA" id="ARBA00010641"/>
    </source>
</evidence>
<dbReference type="InterPro" id="IPR014284">
    <property type="entry name" value="RNA_pol_sigma-70_dom"/>
</dbReference>
<dbReference type="GO" id="GO:0016987">
    <property type="term" value="F:sigma factor activity"/>
    <property type="evidence" value="ECO:0007669"/>
    <property type="project" value="UniProtKB-KW"/>
</dbReference>
<dbReference type="InterPro" id="IPR039425">
    <property type="entry name" value="RNA_pol_sigma-70-like"/>
</dbReference>
<dbReference type="PANTHER" id="PTHR43133">
    <property type="entry name" value="RNA POLYMERASE ECF-TYPE SIGMA FACTO"/>
    <property type="match status" value="1"/>
</dbReference>
<dbReference type="InterPro" id="IPR013324">
    <property type="entry name" value="RNA_pol_sigma_r3/r4-like"/>
</dbReference>
<dbReference type="EMBL" id="MFSU01000109">
    <property type="protein sequence ID" value="OGI45354.1"/>
    <property type="molecule type" value="Genomic_DNA"/>
</dbReference>
<proteinExistence type="inferred from homology"/>
<accession>A0A1F6TJP7</accession>
<dbReference type="Proteomes" id="UP000178885">
    <property type="component" value="Unassembled WGS sequence"/>
</dbReference>
<dbReference type="Pfam" id="PF22029">
    <property type="entry name" value="PhyR_sigma2"/>
    <property type="match status" value="1"/>
</dbReference>
<evidence type="ECO:0000256" key="3">
    <source>
        <dbReference type="ARBA" id="ARBA00023082"/>
    </source>
</evidence>
<dbReference type="CDD" id="cd06171">
    <property type="entry name" value="Sigma70_r4"/>
    <property type="match status" value="1"/>
</dbReference>
<keyword evidence="2" id="KW-0805">Transcription regulation</keyword>
<evidence type="ECO:0000256" key="4">
    <source>
        <dbReference type="ARBA" id="ARBA00023163"/>
    </source>
</evidence>
<dbReference type="GO" id="GO:0003677">
    <property type="term" value="F:DNA binding"/>
    <property type="evidence" value="ECO:0007669"/>
    <property type="project" value="InterPro"/>
</dbReference>
<keyword evidence="3" id="KW-0731">Sigma factor</keyword>
<dbReference type="Gene3D" id="1.10.10.10">
    <property type="entry name" value="Winged helix-like DNA-binding domain superfamily/Winged helix DNA-binding domain"/>
    <property type="match status" value="1"/>
</dbReference>
<gene>
    <name evidence="7" type="ORF">A2151_01455</name>
</gene>
<feature type="domain" description="RNA polymerase sigma factor 70 region 4 type 2" evidence="5">
    <location>
        <begin position="102"/>
        <end position="153"/>
    </location>
</feature>
<reference evidence="7 8" key="1">
    <citation type="journal article" date="2016" name="Nat. Commun.">
        <title>Thousands of microbial genomes shed light on interconnected biogeochemical processes in an aquifer system.</title>
        <authorList>
            <person name="Anantharaman K."/>
            <person name="Brown C.T."/>
            <person name="Hug L.A."/>
            <person name="Sharon I."/>
            <person name="Castelle C.J."/>
            <person name="Probst A.J."/>
            <person name="Thomas B.C."/>
            <person name="Singh A."/>
            <person name="Wilkins M.J."/>
            <person name="Karaoz U."/>
            <person name="Brodie E.L."/>
            <person name="Williams K.H."/>
            <person name="Hubbard S.S."/>
            <person name="Banfield J.F."/>
        </authorList>
    </citation>
    <scope>NUCLEOTIDE SEQUENCE [LARGE SCALE GENOMIC DNA]</scope>
</reference>
<feature type="domain" description="PhyR sigma2" evidence="6">
    <location>
        <begin position="8"/>
        <end position="62"/>
    </location>
</feature>
<dbReference type="SUPFAM" id="SSF88659">
    <property type="entry name" value="Sigma3 and sigma4 domains of RNA polymerase sigma factors"/>
    <property type="match status" value="1"/>
</dbReference>
<evidence type="ECO:0000313" key="7">
    <source>
        <dbReference type="EMBL" id="OGI45354.1"/>
    </source>
</evidence>
<dbReference type="InterPro" id="IPR036388">
    <property type="entry name" value="WH-like_DNA-bd_sf"/>
</dbReference>
<keyword evidence="4" id="KW-0804">Transcription</keyword>
<dbReference type="AlphaFoldDB" id="A0A1F6TJP7"/>
<dbReference type="Gene3D" id="1.10.1740.10">
    <property type="match status" value="1"/>
</dbReference>
<organism evidence="7 8">
    <name type="scientific">Candidatus Muproteobacteria bacterium RBG_16_65_34</name>
    <dbReference type="NCBI Taxonomy" id="1817760"/>
    <lineage>
        <taxon>Bacteria</taxon>
        <taxon>Pseudomonadati</taxon>
        <taxon>Pseudomonadota</taxon>
        <taxon>Candidatus Muproteobacteria</taxon>
    </lineage>
</organism>
<dbReference type="PANTHER" id="PTHR43133:SF25">
    <property type="entry name" value="RNA POLYMERASE SIGMA FACTOR RFAY-RELATED"/>
    <property type="match status" value="1"/>
</dbReference>
<dbReference type="InterPro" id="IPR013325">
    <property type="entry name" value="RNA_pol_sigma_r2"/>
</dbReference>
<dbReference type="SUPFAM" id="SSF88946">
    <property type="entry name" value="Sigma2 domain of RNA polymerase sigma factors"/>
    <property type="match status" value="1"/>
</dbReference>
<dbReference type="InterPro" id="IPR013249">
    <property type="entry name" value="RNA_pol_sigma70_r4_t2"/>
</dbReference>
<evidence type="ECO:0000259" key="6">
    <source>
        <dbReference type="Pfam" id="PF22029"/>
    </source>
</evidence>
<dbReference type="Pfam" id="PF08281">
    <property type="entry name" value="Sigma70_r4_2"/>
    <property type="match status" value="1"/>
</dbReference>
<comment type="similarity">
    <text evidence="1">Belongs to the sigma-70 factor family. ECF subfamily.</text>
</comment>
<dbReference type="NCBIfam" id="TIGR02937">
    <property type="entry name" value="sigma70-ECF"/>
    <property type="match status" value="1"/>
</dbReference>
<dbReference type="InterPro" id="IPR053866">
    <property type="entry name" value="PhyR_sigma2"/>
</dbReference>
<dbReference type="GO" id="GO:0006352">
    <property type="term" value="P:DNA-templated transcription initiation"/>
    <property type="evidence" value="ECO:0007669"/>
    <property type="project" value="InterPro"/>
</dbReference>
<dbReference type="STRING" id="1817760.A2151_01455"/>
<name>A0A1F6TJP7_9PROT</name>
<sequence>MDELKDLIAEQIPRLRRYARALVGGRAQADDLVQDTLERGWARRHLWRRGSDPRAWLFTIMHNLHVNQVRGRVRAPGLTPLEDNAPEHAWRPAAEEALIVRDLARALEQLPPEYRETVLLIGLEQMSYQEAAEVLGVPVGTVMSRLARGRERLRALMSGQTQPTLRRVK</sequence>
<evidence type="ECO:0000256" key="2">
    <source>
        <dbReference type="ARBA" id="ARBA00023015"/>
    </source>
</evidence>
<comment type="caution">
    <text evidence="7">The sequence shown here is derived from an EMBL/GenBank/DDBJ whole genome shotgun (WGS) entry which is preliminary data.</text>
</comment>
<protein>
    <submittedName>
        <fullName evidence="7">RNA polymerase subunit sigma-24</fullName>
    </submittedName>
</protein>
<evidence type="ECO:0000259" key="5">
    <source>
        <dbReference type="Pfam" id="PF08281"/>
    </source>
</evidence>